<feature type="transmembrane region" description="Helical" evidence="1">
    <location>
        <begin position="37"/>
        <end position="59"/>
    </location>
</feature>
<dbReference type="EMBL" id="JASJQH010007002">
    <property type="protein sequence ID" value="KAK9720784.1"/>
    <property type="molecule type" value="Genomic_DNA"/>
</dbReference>
<evidence type="ECO:0000313" key="3">
    <source>
        <dbReference type="Proteomes" id="UP001479436"/>
    </source>
</evidence>
<comment type="caution">
    <text evidence="2">The sequence shown here is derived from an EMBL/GenBank/DDBJ whole genome shotgun (WGS) entry which is preliminary data.</text>
</comment>
<protein>
    <submittedName>
        <fullName evidence="2">Uncharacterized protein</fullName>
    </submittedName>
</protein>
<dbReference type="Proteomes" id="UP001479436">
    <property type="component" value="Unassembled WGS sequence"/>
</dbReference>
<evidence type="ECO:0000313" key="2">
    <source>
        <dbReference type="EMBL" id="KAK9720784.1"/>
    </source>
</evidence>
<keyword evidence="3" id="KW-1185">Reference proteome</keyword>
<gene>
    <name evidence="2" type="ORF">K7432_003916</name>
</gene>
<reference evidence="2 3" key="1">
    <citation type="submission" date="2023-04" db="EMBL/GenBank/DDBJ databases">
        <title>Genome of Basidiobolus ranarum AG-B5.</title>
        <authorList>
            <person name="Stajich J.E."/>
            <person name="Carter-House D."/>
            <person name="Gryganskyi A."/>
        </authorList>
    </citation>
    <scope>NUCLEOTIDE SEQUENCE [LARGE SCALE GENOMIC DNA]</scope>
    <source>
        <strain evidence="2 3">AG-B5</strain>
    </source>
</reference>
<keyword evidence="1" id="KW-0812">Transmembrane</keyword>
<organism evidence="2 3">
    <name type="scientific">Basidiobolus ranarum</name>
    <dbReference type="NCBI Taxonomy" id="34480"/>
    <lineage>
        <taxon>Eukaryota</taxon>
        <taxon>Fungi</taxon>
        <taxon>Fungi incertae sedis</taxon>
        <taxon>Zoopagomycota</taxon>
        <taxon>Entomophthoromycotina</taxon>
        <taxon>Basidiobolomycetes</taxon>
        <taxon>Basidiobolales</taxon>
        <taxon>Basidiobolaceae</taxon>
        <taxon>Basidiobolus</taxon>
    </lineage>
</organism>
<name>A0ABR2W5G4_9FUNG</name>
<keyword evidence="1" id="KW-0472">Membrane</keyword>
<accession>A0ABR2W5G4</accession>
<proteinExistence type="predicted"/>
<sequence length="66" mass="6978">MFNSLVRTKASAGILIPTLRRNISHHTTAQAGKAKGLIGPLAITASASFFVYGLVVLGLPTRSKQE</sequence>
<evidence type="ECO:0000256" key="1">
    <source>
        <dbReference type="SAM" id="Phobius"/>
    </source>
</evidence>
<keyword evidence="1" id="KW-1133">Transmembrane helix</keyword>